<keyword evidence="1" id="KW-0378">Hydrolase</keyword>
<comment type="caution">
    <text evidence="1">The sequence shown here is derived from an EMBL/GenBank/DDBJ whole genome shotgun (WGS) entry which is preliminary data.</text>
</comment>
<dbReference type="Gene3D" id="3.40.50.1000">
    <property type="entry name" value="HAD superfamily/HAD-like"/>
    <property type="match status" value="1"/>
</dbReference>
<protein>
    <submittedName>
        <fullName evidence="1">Hydrolase</fullName>
    </submittedName>
</protein>
<evidence type="ECO:0000313" key="1">
    <source>
        <dbReference type="EMBL" id="GIM81227.1"/>
    </source>
</evidence>
<gene>
    <name evidence="1" type="ORF">Aco04nite_75510</name>
</gene>
<proteinExistence type="predicted"/>
<evidence type="ECO:0000313" key="2">
    <source>
        <dbReference type="Proteomes" id="UP000680865"/>
    </source>
</evidence>
<dbReference type="EMBL" id="BOQP01000046">
    <property type="protein sequence ID" value="GIM81227.1"/>
    <property type="molecule type" value="Genomic_DNA"/>
</dbReference>
<dbReference type="GO" id="GO:0016787">
    <property type="term" value="F:hydrolase activity"/>
    <property type="evidence" value="ECO:0007669"/>
    <property type="project" value="UniProtKB-KW"/>
</dbReference>
<name>A0A919W087_9ACTN</name>
<dbReference type="SUPFAM" id="SSF56784">
    <property type="entry name" value="HAD-like"/>
    <property type="match status" value="1"/>
</dbReference>
<dbReference type="InterPro" id="IPR023214">
    <property type="entry name" value="HAD_sf"/>
</dbReference>
<dbReference type="PRINTS" id="PR00413">
    <property type="entry name" value="HADHALOGNASE"/>
</dbReference>
<organism evidence="1 2">
    <name type="scientific">Winogradskya consettensis</name>
    <dbReference type="NCBI Taxonomy" id="113560"/>
    <lineage>
        <taxon>Bacteria</taxon>
        <taxon>Bacillati</taxon>
        <taxon>Actinomycetota</taxon>
        <taxon>Actinomycetes</taxon>
        <taxon>Micromonosporales</taxon>
        <taxon>Micromonosporaceae</taxon>
        <taxon>Winogradskya</taxon>
    </lineage>
</organism>
<dbReference type="InterPro" id="IPR006439">
    <property type="entry name" value="HAD-SF_hydro_IA"/>
</dbReference>
<dbReference type="SFLD" id="SFLDS00003">
    <property type="entry name" value="Haloacid_Dehalogenase"/>
    <property type="match status" value="1"/>
</dbReference>
<dbReference type="InterPro" id="IPR036412">
    <property type="entry name" value="HAD-like_sf"/>
</dbReference>
<keyword evidence="2" id="KW-1185">Reference proteome</keyword>
<reference evidence="1" key="1">
    <citation type="submission" date="2021-03" db="EMBL/GenBank/DDBJ databases">
        <title>Whole genome shotgun sequence of Actinoplanes consettensis NBRC 14913.</title>
        <authorList>
            <person name="Komaki H."/>
            <person name="Tamura T."/>
        </authorList>
    </citation>
    <scope>NUCLEOTIDE SEQUENCE</scope>
    <source>
        <strain evidence="1">NBRC 14913</strain>
    </source>
</reference>
<dbReference type="Pfam" id="PF00702">
    <property type="entry name" value="Hydrolase"/>
    <property type="match status" value="1"/>
</dbReference>
<sequence>MTQLRAVIFDWRGTLVTTLTPQEWAGAAMERLRRPARPIPALEEEPPGDDTDAERHRAAYYRYFADAGLDDDLADALYAVESDPAHNHFAVDAVPVLRAIAAHGTTIAVLSDIHFDIRPAFTAAGLGDVVNAYILSFEHGVQKPDPAIFRLALDALGTEPEQTLMVGDRAGWDGAALDLGIPTLLLPPLTDPRQERLALAARLLDVEL</sequence>
<dbReference type="SFLD" id="SFLDG01129">
    <property type="entry name" value="C1.5:_HAD__Beta-PGM__Phosphata"/>
    <property type="match status" value="1"/>
</dbReference>
<dbReference type="AlphaFoldDB" id="A0A919W087"/>
<accession>A0A919W087</accession>
<dbReference type="RefSeq" id="WP_213001974.1">
    <property type="nucleotide sequence ID" value="NZ_BAAATW010000014.1"/>
</dbReference>
<dbReference type="PANTHER" id="PTHR46649">
    <property type="match status" value="1"/>
</dbReference>
<dbReference type="Proteomes" id="UP000680865">
    <property type="component" value="Unassembled WGS sequence"/>
</dbReference>
<dbReference type="PANTHER" id="PTHR46649:SF4">
    <property type="entry name" value="HALOACID DEHALOGENASE-LIKE HYDROLASE (HAD) SUPERFAMILY PROTEIN"/>
    <property type="match status" value="1"/>
</dbReference>